<dbReference type="SMART" id="SM00090">
    <property type="entry name" value="RIO"/>
    <property type="match status" value="1"/>
</dbReference>
<dbReference type="InterPro" id="IPR011009">
    <property type="entry name" value="Kinase-like_dom_sf"/>
</dbReference>
<evidence type="ECO:0000256" key="16">
    <source>
        <dbReference type="ARBA" id="ARBA00048679"/>
    </source>
</evidence>
<dbReference type="GO" id="GO:0005829">
    <property type="term" value="C:cytosol"/>
    <property type="evidence" value="ECO:0007669"/>
    <property type="project" value="TreeGrafter"/>
</dbReference>
<comment type="cofactor">
    <cofactor evidence="1">
        <name>Mg(2+)</name>
        <dbReference type="ChEBI" id="CHEBI:18420"/>
    </cofactor>
</comment>
<dbReference type="AlphaFoldDB" id="A0A9Q3DMM2"/>
<dbReference type="Pfam" id="PF01163">
    <property type="entry name" value="RIO1"/>
    <property type="match status" value="1"/>
</dbReference>
<dbReference type="SUPFAM" id="SSF56112">
    <property type="entry name" value="Protein kinase-like (PK-like)"/>
    <property type="match status" value="1"/>
</dbReference>
<dbReference type="Pfam" id="PF09202">
    <property type="entry name" value="Rio2_N"/>
    <property type="match status" value="1"/>
</dbReference>
<dbReference type="GO" id="GO:0030688">
    <property type="term" value="C:preribosome, small subunit precursor"/>
    <property type="evidence" value="ECO:0007669"/>
    <property type="project" value="TreeGrafter"/>
</dbReference>
<dbReference type="InterPro" id="IPR036390">
    <property type="entry name" value="WH_DNA-bd_sf"/>
</dbReference>
<dbReference type="InterPro" id="IPR018935">
    <property type="entry name" value="RIO_kinase_CS"/>
</dbReference>
<dbReference type="GO" id="GO:0046872">
    <property type="term" value="F:metal ion binding"/>
    <property type="evidence" value="ECO:0007669"/>
    <property type="project" value="UniProtKB-KW"/>
</dbReference>
<keyword evidence="8" id="KW-0597">Phosphoprotein</keyword>
<dbReference type="SUPFAM" id="SSF46785">
    <property type="entry name" value="Winged helix' DNA-binding domain"/>
    <property type="match status" value="1"/>
</dbReference>
<comment type="similarity">
    <text evidence="3">Belongs to the protein kinase superfamily. RIO-type Ser/Thr kinase family.</text>
</comment>
<accession>A0A9Q3DMM2</accession>
<dbReference type="FunFam" id="1.10.10.10:FF:000053">
    <property type="entry name" value="Serine/threonine-protein kinase RIO2"/>
    <property type="match status" value="1"/>
</dbReference>
<feature type="compositionally biased region" description="Basic and acidic residues" evidence="19">
    <location>
        <begin position="335"/>
        <end position="346"/>
    </location>
</feature>
<dbReference type="Gene3D" id="1.10.10.10">
    <property type="entry name" value="Winged helix-like DNA-binding domain superfamily/Winged helix DNA-binding domain"/>
    <property type="match status" value="1"/>
</dbReference>
<dbReference type="InterPro" id="IPR018934">
    <property type="entry name" value="RIO_dom"/>
</dbReference>
<feature type="compositionally biased region" description="Acidic residues" evidence="19">
    <location>
        <begin position="347"/>
        <end position="356"/>
    </location>
</feature>
<feature type="region of interest" description="Disordered" evidence="19">
    <location>
        <begin position="456"/>
        <end position="493"/>
    </location>
</feature>
<keyword evidence="22" id="KW-1185">Reference proteome</keyword>
<keyword evidence="6" id="KW-0690">Ribosome biogenesis</keyword>
<evidence type="ECO:0000256" key="14">
    <source>
        <dbReference type="ARBA" id="ARBA00022842"/>
    </source>
</evidence>
<evidence type="ECO:0000256" key="15">
    <source>
        <dbReference type="ARBA" id="ARBA00047899"/>
    </source>
</evidence>
<dbReference type="PROSITE" id="PS01245">
    <property type="entry name" value="RIO1"/>
    <property type="match status" value="1"/>
</dbReference>
<evidence type="ECO:0000313" key="22">
    <source>
        <dbReference type="Proteomes" id="UP000765509"/>
    </source>
</evidence>
<dbReference type="OrthoDB" id="10258631at2759"/>
<evidence type="ECO:0000256" key="4">
    <source>
        <dbReference type="ARBA" id="ARBA00012513"/>
    </source>
</evidence>
<proteinExistence type="inferred from homology"/>
<evidence type="ECO:0000256" key="3">
    <source>
        <dbReference type="ARBA" id="ARBA00009196"/>
    </source>
</evidence>
<keyword evidence="10" id="KW-0479">Metal-binding</keyword>
<dbReference type="Gene3D" id="3.30.200.20">
    <property type="entry name" value="Phosphorylase Kinase, domain 1"/>
    <property type="match status" value="1"/>
</dbReference>
<feature type="compositionally biased region" description="Basic residues" evidence="19">
    <location>
        <begin position="456"/>
        <end position="470"/>
    </location>
</feature>
<evidence type="ECO:0000256" key="6">
    <source>
        <dbReference type="ARBA" id="ARBA00022517"/>
    </source>
</evidence>
<keyword evidence="9" id="KW-0808">Transferase</keyword>
<dbReference type="InterPro" id="IPR000687">
    <property type="entry name" value="RIO_kinase"/>
</dbReference>
<gene>
    <name evidence="21" type="ORF">O181_042986</name>
</gene>
<dbReference type="PANTHER" id="PTHR45852:SF1">
    <property type="entry name" value="SERINE_THREONINE-PROTEIN KINASE RIO2"/>
    <property type="match status" value="1"/>
</dbReference>
<keyword evidence="13" id="KW-0067">ATP-binding</keyword>
<dbReference type="Proteomes" id="UP000765509">
    <property type="component" value="Unassembled WGS sequence"/>
</dbReference>
<keyword evidence="5" id="KW-0963">Cytoplasm</keyword>
<evidence type="ECO:0000256" key="18">
    <source>
        <dbReference type="ARBA" id="ARBA00068837"/>
    </source>
</evidence>
<evidence type="ECO:0000256" key="1">
    <source>
        <dbReference type="ARBA" id="ARBA00001946"/>
    </source>
</evidence>
<dbReference type="GO" id="GO:0005634">
    <property type="term" value="C:nucleus"/>
    <property type="evidence" value="ECO:0007669"/>
    <property type="project" value="TreeGrafter"/>
</dbReference>
<comment type="catalytic activity">
    <reaction evidence="16">
        <text>L-seryl-[protein] + ATP = O-phospho-L-seryl-[protein] + ADP + H(+)</text>
        <dbReference type="Rhea" id="RHEA:17989"/>
        <dbReference type="Rhea" id="RHEA-COMP:9863"/>
        <dbReference type="Rhea" id="RHEA-COMP:11604"/>
        <dbReference type="ChEBI" id="CHEBI:15378"/>
        <dbReference type="ChEBI" id="CHEBI:29999"/>
        <dbReference type="ChEBI" id="CHEBI:30616"/>
        <dbReference type="ChEBI" id="CHEBI:83421"/>
        <dbReference type="ChEBI" id="CHEBI:456216"/>
        <dbReference type="EC" id="2.7.11.1"/>
    </reaction>
</comment>
<reference evidence="21" key="1">
    <citation type="submission" date="2021-03" db="EMBL/GenBank/DDBJ databases">
        <title>Draft genome sequence of rust myrtle Austropuccinia psidii MF-1, a brazilian biotype.</title>
        <authorList>
            <person name="Quecine M.C."/>
            <person name="Pachon D.M.R."/>
            <person name="Bonatelli M.L."/>
            <person name="Correr F.H."/>
            <person name="Franceschini L.M."/>
            <person name="Leite T.F."/>
            <person name="Margarido G.R.A."/>
            <person name="Almeida C.A."/>
            <person name="Ferrarezi J.A."/>
            <person name="Labate C.A."/>
        </authorList>
    </citation>
    <scope>NUCLEOTIDE SEQUENCE</scope>
    <source>
        <strain evidence="21">MF-1</strain>
    </source>
</reference>
<feature type="region of interest" description="Disordered" evidence="19">
    <location>
        <begin position="380"/>
        <end position="435"/>
    </location>
</feature>
<evidence type="ECO:0000256" key="10">
    <source>
        <dbReference type="ARBA" id="ARBA00022723"/>
    </source>
</evidence>
<sequence length="493" mass="56171">MKLDPTDLRYLSNDVFRVLTAVEMGSKNHEIVPTSLIANISGLKSGGVNKCIGELAKRNLVKKESNTKYDGYRLTYGGYDFLAIRTFSKRGTVYSVGNQIGVGKEADVYVVAAEDESQRVLKIHRLGRISFRAIKSKRDYLQKRKSASWMYMSRLAAQKEFAFMKVLHQHGFPVPEPIDQARHCLVMSLIDAFPLRQIHDLPHPGELYSDLMDLIVKLARVGLIHGDFNEFNILIDSTTNPERVTPVLIDFPQMVSTSHENAEFYFNRDVECIRSFFLKRFRYESKLYPKFTSIVREGHREMDLDVEVEASGFGKGESRKLEEYMETLRGASSNSDDHSTSEASAKEEEEEEEENNGNELNKEEDKLDTVEERIHYRKQPHCDAEATENEEVTKDNLEGRPDVTNVPELTNSECSGNELAMPNREDRQNKINRKGKPVKITADELTAVVTENLRKAKLSNLRKHHSKKSAKGFGKPRGSKLKNDVKTLTSLEF</sequence>
<evidence type="ECO:0000256" key="11">
    <source>
        <dbReference type="ARBA" id="ARBA00022741"/>
    </source>
</evidence>
<dbReference type="InterPro" id="IPR036388">
    <property type="entry name" value="WH-like_DNA-bd_sf"/>
</dbReference>
<dbReference type="FunFam" id="1.10.510.10:FF:000307">
    <property type="entry name" value="Serine/threonine-protein kinase RIO2"/>
    <property type="match status" value="1"/>
</dbReference>
<dbReference type="GO" id="GO:0005524">
    <property type="term" value="F:ATP binding"/>
    <property type="evidence" value="ECO:0007669"/>
    <property type="project" value="UniProtKB-KW"/>
</dbReference>
<name>A0A9Q3DMM2_9BASI</name>
<evidence type="ECO:0000256" key="2">
    <source>
        <dbReference type="ARBA" id="ARBA00004496"/>
    </source>
</evidence>
<comment type="catalytic activity">
    <reaction evidence="15">
        <text>L-threonyl-[protein] + ATP = O-phospho-L-threonyl-[protein] + ADP + H(+)</text>
        <dbReference type="Rhea" id="RHEA:46608"/>
        <dbReference type="Rhea" id="RHEA-COMP:11060"/>
        <dbReference type="Rhea" id="RHEA-COMP:11605"/>
        <dbReference type="ChEBI" id="CHEBI:15378"/>
        <dbReference type="ChEBI" id="CHEBI:30013"/>
        <dbReference type="ChEBI" id="CHEBI:30616"/>
        <dbReference type="ChEBI" id="CHEBI:61977"/>
        <dbReference type="ChEBI" id="CHEBI:456216"/>
        <dbReference type="EC" id="2.7.11.1"/>
    </reaction>
</comment>
<comment type="subcellular location">
    <subcellularLocation>
        <location evidence="2">Cytoplasm</location>
    </subcellularLocation>
</comment>
<evidence type="ECO:0000313" key="21">
    <source>
        <dbReference type="EMBL" id="MBW0503271.1"/>
    </source>
</evidence>
<dbReference type="FunFam" id="3.30.200.20:FF:000052">
    <property type="entry name" value="Serine/threonine-protein kinase RIO2"/>
    <property type="match status" value="1"/>
</dbReference>
<dbReference type="InterPro" id="IPR030484">
    <property type="entry name" value="Rio2"/>
</dbReference>
<evidence type="ECO:0000256" key="17">
    <source>
        <dbReference type="ARBA" id="ARBA00068353"/>
    </source>
</evidence>
<evidence type="ECO:0000256" key="5">
    <source>
        <dbReference type="ARBA" id="ARBA00022490"/>
    </source>
</evidence>
<dbReference type="InterPro" id="IPR015285">
    <property type="entry name" value="RIO2_wHTH_N"/>
</dbReference>
<feature type="domain" description="RIO kinase" evidence="20">
    <location>
        <begin position="65"/>
        <end position="296"/>
    </location>
</feature>
<keyword evidence="12" id="KW-0418">Kinase</keyword>
<keyword evidence="14" id="KW-0460">Magnesium</keyword>
<feature type="region of interest" description="Disordered" evidence="19">
    <location>
        <begin position="328"/>
        <end position="366"/>
    </location>
</feature>
<comment type="caution">
    <text evidence="21">The sequence shown here is derived from an EMBL/GenBank/DDBJ whole genome shotgun (WGS) entry which is preliminary data.</text>
</comment>
<feature type="compositionally biased region" description="Basic and acidic residues" evidence="19">
    <location>
        <begin position="391"/>
        <end position="401"/>
    </location>
</feature>
<dbReference type="CDD" id="cd05144">
    <property type="entry name" value="RIO2_C"/>
    <property type="match status" value="1"/>
</dbReference>
<evidence type="ECO:0000256" key="12">
    <source>
        <dbReference type="ARBA" id="ARBA00022777"/>
    </source>
</evidence>
<dbReference type="PANTHER" id="PTHR45852">
    <property type="entry name" value="SER/THR-PROTEIN KINASE RIO2"/>
    <property type="match status" value="1"/>
</dbReference>
<evidence type="ECO:0000256" key="8">
    <source>
        <dbReference type="ARBA" id="ARBA00022553"/>
    </source>
</evidence>
<dbReference type="EMBL" id="AVOT02017265">
    <property type="protein sequence ID" value="MBW0503271.1"/>
    <property type="molecule type" value="Genomic_DNA"/>
</dbReference>
<evidence type="ECO:0000256" key="13">
    <source>
        <dbReference type="ARBA" id="ARBA00022840"/>
    </source>
</evidence>
<evidence type="ECO:0000256" key="9">
    <source>
        <dbReference type="ARBA" id="ARBA00022679"/>
    </source>
</evidence>
<dbReference type="GO" id="GO:0030490">
    <property type="term" value="P:maturation of SSU-rRNA"/>
    <property type="evidence" value="ECO:0007669"/>
    <property type="project" value="TreeGrafter"/>
</dbReference>
<keyword evidence="7" id="KW-0723">Serine/threonine-protein kinase</keyword>
<evidence type="ECO:0000256" key="7">
    <source>
        <dbReference type="ARBA" id="ARBA00022527"/>
    </source>
</evidence>
<evidence type="ECO:0000256" key="19">
    <source>
        <dbReference type="SAM" id="MobiDB-lite"/>
    </source>
</evidence>
<evidence type="ECO:0000259" key="20">
    <source>
        <dbReference type="SMART" id="SM00090"/>
    </source>
</evidence>
<protein>
    <recommendedName>
        <fullName evidence="17">Serine/threonine-protein kinase RIO2</fullName>
        <ecNumber evidence="4">2.7.11.1</ecNumber>
    </recommendedName>
    <alternativeName>
        <fullName evidence="18">Serine/threonine-protein kinase rio2</fullName>
    </alternativeName>
</protein>
<keyword evidence="11" id="KW-0547">Nucleotide-binding</keyword>
<dbReference type="GO" id="GO:0004674">
    <property type="term" value="F:protein serine/threonine kinase activity"/>
    <property type="evidence" value="ECO:0007669"/>
    <property type="project" value="UniProtKB-KW"/>
</dbReference>
<dbReference type="EC" id="2.7.11.1" evidence="4"/>
<dbReference type="Gene3D" id="1.10.510.10">
    <property type="entry name" value="Transferase(Phosphotransferase) domain 1"/>
    <property type="match status" value="1"/>
</dbReference>
<organism evidence="21 22">
    <name type="scientific">Austropuccinia psidii MF-1</name>
    <dbReference type="NCBI Taxonomy" id="1389203"/>
    <lineage>
        <taxon>Eukaryota</taxon>
        <taxon>Fungi</taxon>
        <taxon>Dikarya</taxon>
        <taxon>Basidiomycota</taxon>
        <taxon>Pucciniomycotina</taxon>
        <taxon>Pucciniomycetes</taxon>
        <taxon>Pucciniales</taxon>
        <taxon>Sphaerophragmiaceae</taxon>
        <taxon>Austropuccinia</taxon>
    </lineage>
</organism>